<accession>A0A7W3D828</accession>
<evidence type="ECO:0000313" key="1">
    <source>
        <dbReference type="EMBL" id="MBA8064630.1"/>
    </source>
</evidence>
<proteinExistence type="predicted"/>
<reference evidence="1 2" key="1">
    <citation type="submission" date="2020-06" db="EMBL/GenBank/DDBJ databases">
        <title>REHAB project genomes.</title>
        <authorList>
            <person name="Shaw L.P."/>
        </authorList>
    </citation>
    <scope>NUCLEOTIDE SEQUENCE [LARGE SCALE GENOMIC DNA]</scope>
    <source>
        <strain evidence="1 2">RHBSTW-00116</strain>
    </source>
</reference>
<dbReference type="EMBL" id="JABXRI010000001">
    <property type="protein sequence ID" value="MBA8064630.1"/>
    <property type="molecule type" value="Genomic_DNA"/>
</dbReference>
<protein>
    <submittedName>
        <fullName evidence="1">Uncharacterized protein</fullName>
    </submittedName>
</protein>
<evidence type="ECO:0000313" key="2">
    <source>
        <dbReference type="Proteomes" id="UP000591803"/>
    </source>
</evidence>
<organism evidence="1 2">
    <name type="scientific">Citrobacter freundii</name>
    <dbReference type="NCBI Taxonomy" id="546"/>
    <lineage>
        <taxon>Bacteria</taxon>
        <taxon>Pseudomonadati</taxon>
        <taxon>Pseudomonadota</taxon>
        <taxon>Gammaproteobacteria</taxon>
        <taxon>Enterobacterales</taxon>
        <taxon>Enterobacteriaceae</taxon>
        <taxon>Citrobacter</taxon>
        <taxon>Citrobacter freundii complex</taxon>
    </lineage>
</organism>
<dbReference type="Proteomes" id="UP000591803">
    <property type="component" value="Unassembled WGS sequence"/>
</dbReference>
<gene>
    <name evidence="1" type="ORF">HV077_20040</name>
</gene>
<name>A0A7W3D828_CITFR</name>
<comment type="caution">
    <text evidence="1">The sequence shown here is derived from an EMBL/GenBank/DDBJ whole genome shotgun (WGS) entry which is preliminary data.</text>
</comment>
<sequence>MAKLTEKYQRAYQREYAKEADQNARVWMDTDDYLAECLDTQTQCHKDASLQEQIRLWLFMLRINHNPDLLGFKTAILANDMALLHAALRQSAMIKHTTLGVDSGCDHSINIWTTLDILAAGLFARVPLLLPEKWGLSDNGHPVTIAIANLVMALWYKRTDFAAEASKRAQKVLATKQAASDMCILRYLMALLEEDVTEAGVQLDLYCKSVPKLRDAGLTKLNKMFWPYAHGLYNLASVVWGSEKASTMSKPEADCFLDDLAEWQIQHNYHPGALFFEYPQPIDVINTLISCTPPECVLHQPYLETDKKYREKRYLHSEMFEQQMIAIVLNEIASKTHGT</sequence>
<dbReference type="AlphaFoldDB" id="A0A7W3D828"/>